<keyword evidence="1" id="KW-0472">Membrane</keyword>
<feature type="transmembrane region" description="Helical" evidence="1">
    <location>
        <begin position="9"/>
        <end position="28"/>
    </location>
</feature>
<reference evidence="2 3" key="1">
    <citation type="submission" date="2010-01" db="EMBL/GenBank/DDBJ databases">
        <authorList>
            <person name="Muzny D."/>
            <person name="Qin X."/>
            <person name="Deng J."/>
            <person name="Jiang H."/>
            <person name="Liu Y."/>
            <person name="Qu J."/>
            <person name="Song X.-Z."/>
            <person name="Zhang L."/>
            <person name="Thornton R."/>
            <person name="Coyle M."/>
            <person name="Francisco L."/>
            <person name="Jackson L."/>
            <person name="Javaid M."/>
            <person name="Korchina V."/>
            <person name="Kovar C."/>
            <person name="Mata R."/>
            <person name="Mathew T."/>
            <person name="Ngo R."/>
            <person name="Nguyen L."/>
            <person name="Nguyen N."/>
            <person name="Okwuonu G."/>
            <person name="Ongeri F."/>
            <person name="Pham C."/>
            <person name="Simmons D."/>
            <person name="Wilczek-Boney K."/>
            <person name="Hale W."/>
            <person name="Jakkamsetti A."/>
            <person name="Pham P."/>
            <person name="Ruth R."/>
            <person name="San Lucas F."/>
            <person name="Warren J."/>
            <person name="Zhang J."/>
            <person name="Zhao Z."/>
            <person name="Zhou C."/>
            <person name="Zhu D."/>
            <person name="Lee S."/>
            <person name="Bess C."/>
            <person name="Blankenburg K."/>
            <person name="Forbes L."/>
            <person name="Fu Q."/>
            <person name="Gubbala S."/>
            <person name="Hirani K."/>
            <person name="Jayaseelan J.C."/>
            <person name="Lara F."/>
            <person name="Munidasa M."/>
            <person name="Palculict T."/>
            <person name="Patil S."/>
            <person name="Pu L.-L."/>
            <person name="Saada N."/>
            <person name="Tang L."/>
            <person name="Weissenberger G."/>
            <person name="Zhu Y."/>
            <person name="Hemphill L."/>
            <person name="Shang Y."/>
            <person name="Youmans B."/>
            <person name="Ayvaz T."/>
            <person name="Ross M."/>
            <person name="Santibanez J."/>
            <person name="Aqrawi P."/>
            <person name="Gross S."/>
            <person name="Joshi V."/>
            <person name="Fowler G."/>
            <person name="Nazareth L."/>
            <person name="Reid J."/>
            <person name="Worley K."/>
            <person name="Petrosino J."/>
            <person name="Highlander S."/>
            <person name="Gibbs R."/>
        </authorList>
    </citation>
    <scope>NUCLEOTIDE SEQUENCE [LARGE SCALE GENOMIC DNA]</scope>
    <source>
        <strain evidence="2 3">DSM 4582</strain>
    </source>
</reference>
<sequence>MAFYRSFKIYLLLFEIVDSIYMGLAYSFRLQSPNMFLLYGF</sequence>
<accession>D4DVZ5</accession>
<keyword evidence="1" id="KW-0812">Transmembrane</keyword>
<dbReference type="HOGENOM" id="CLU_3276540_0_0_6"/>
<dbReference type="Proteomes" id="UP000005723">
    <property type="component" value="Unassembled WGS sequence"/>
</dbReference>
<evidence type="ECO:0000256" key="1">
    <source>
        <dbReference type="SAM" id="Phobius"/>
    </source>
</evidence>
<evidence type="ECO:0000313" key="3">
    <source>
        <dbReference type="Proteomes" id="UP000005723"/>
    </source>
</evidence>
<proteinExistence type="predicted"/>
<keyword evidence="3" id="KW-1185">Reference proteome</keyword>
<evidence type="ECO:0000313" key="2">
    <source>
        <dbReference type="EMBL" id="EFE98298.1"/>
    </source>
</evidence>
<dbReference type="EMBL" id="ADBY01000010">
    <property type="protein sequence ID" value="EFE98298.1"/>
    <property type="molecule type" value="Genomic_DNA"/>
</dbReference>
<keyword evidence="1" id="KW-1133">Transmembrane helix</keyword>
<gene>
    <name evidence="2" type="ORF">HMPREF0758_0095</name>
</gene>
<dbReference type="AlphaFoldDB" id="D4DVZ5"/>
<organism evidence="2 3">
    <name type="scientific">Serratia odorifera DSM 4582</name>
    <dbReference type="NCBI Taxonomy" id="667129"/>
    <lineage>
        <taxon>Bacteria</taxon>
        <taxon>Pseudomonadati</taxon>
        <taxon>Pseudomonadota</taxon>
        <taxon>Gammaproteobacteria</taxon>
        <taxon>Enterobacterales</taxon>
        <taxon>Yersiniaceae</taxon>
        <taxon>Serratia</taxon>
    </lineage>
</organism>
<name>D4DVZ5_SEROD</name>
<protein>
    <submittedName>
        <fullName evidence="2">Uncharacterized protein</fullName>
    </submittedName>
</protein>
<comment type="caution">
    <text evidence="2">The sequence shown here is derived from an EMBL/GenBank/DDBJ whole genome shotgun (WGS) entry which is preliminary data.</text>
</comment>